<feature type="domain" description="HMG box" evidence="5">
    <location>
        <begin position="44"/>
        <end position="112"/>
    </location>
</feature>
<feature type="DNA-binding region" description="HMG box" evidence="3">
    <location>
        <begin position="44"/>
        <end position="112"/>
    </location>
</feature>
<evidence type="ECO:0000313" key="7">
    <source>
        <dbReference type="Proteomes" id="UP001470230"/>
    </source>
</evidence>
<accession>A0ABR2JXK8</accession>
<dbReference type="EMBL" id="JAPFFF010000009">
    <property type="protein sequence ID" value="KAK8883348.1"/>
    <property type="molecule type" value="Genomic_DNA"/>
</dbReference>
<dbReference type="Pfam" id="PF00505">
    <property type="entry name" value="HMG_box"/>
    <property type="match status" value="1"/>
</dbReference>
<evidence type="ECO:0000256" key="2">
    <source>
        <dbReference type="ARBA" id="ARBA00023163"/>
    </source>
</evidence>
<evidence type="ECO:0000259" key="5">
    <source>
        <dbReference type="PROSITE" id="PS50118"/>
    </source>
</evidence>
<gene>
    <name evidence="6" type="ORF">M9Y10_045998</name>
</gene>
<proteinExistence type="predicted"/>
<evidence type="ECO:0000256" key="1">
    <source>
        <dbReference type="ARBA" id="ARBA00023125"/>
    </source>
</evidence>
<reference evidence="6 7" key="1">
    <citation type="submission" date="2024-04" db="EMBL/GenBank/DDBJ databases">
        <title>Tritrichomonas musculus Genome.</title>
        <authorList>
            <person name="Alves-Ferreira E."/>
            <person name="Grigg M."/>
            <person name="Lorenzi H."/>
            <person name="Galac M."/>
        </authorList>
    </citation>
    <scope>NUCLEOTIDE SEQUENCE [LARGE SCALE GENOMIC DNA]</scope>
    <source>
        <strain evidence="6 7">EAF2021</strain>
    </source>
</reference>
<feature type="region of interest" description="Disordered" evidence="4">
    <location>
        <begin position="173"/>
        <end position="212"/>
    </location>
</feature>
<dbReference type="PANTHER" id="PTHR10270:SF161">
    <property type="entry name" value="SEX-DETERMINING REGION Y PROTEIN"/>
    <property type="match status" value="1"/>
</dbReference>
<dbReference type="Gene3D" id="1.10.30.10">
    <property type="entry name" value="High mobility group box domain"/>
    <property type="match status" value="1"/>
</dbReference>
<dbReference type="SMART" id="SM00398">
    <property type="entry name" value="HMG"/>
    <property type="match status" value="1"/>
</dbReference>
<keyword evidence="7" id="KW-1185">Reference proteome</keyword>
<sequence length="212" mass="24031">MYNQNAYDQNSQAWQQQQQQPTMDAASAGMAGVNVEDPEDGDNSHRPPNAFILYSQAMRSEARQQNPSLSNTEVSRILGKMWKEVPNETKLQYKQKAAKLQEEFKKAHPDYTYRKARRKRALNELLTKSAQGYPTIPNYGPDQMAMMMMSNNQMYPMMPQQPGQVPAAYANFPGMPTPGAAPQMQQQQGLPMGGIDPNQQQMYSQMQYNQGQ</sequence>
<keyword evidence="2" id="KW-0804">Transcription</keyword>
<feature type="compositionally biased region" description="Low complexity" evidence="4">
    <location>
        <begin position="9"/>
        <end position="20"/>
    </location>
</feature>
<dbReference type="PROSITE" id="PS50118">
    <property type="entry name" value="HMG_BOX_2"/>
    <property type="match status" value="1"/>
</dbReference>
<keyword evidence="3" id="KW-0539">Nucleus</keyword>
<dbReference type="CDD" id="cd01389">
    <property type="entry name" value="HMG-box_ROX1-like"/>
    <property type="match status" value="1"/>
</dbReference>
<evidence type="ECO:0000313" key="6">
    <source>
        <dbReference type="EMBL" id="KAK8883348.1"/>
    </source>
</evidence>
<name>A0ABR2JXK8_9EUKA</name>
<comment type="caution">
    <text evidence="6">The sequence shown here is derived from an EMBL/GenBank/DDBJ whole genome shotgun (WGS) entry which is preliminary data.</text>
</comment>
<dbReference type="InterPro" id="IPR009071">
    <property type="entry name" value="HMG_box_dom"/>
</dbReference>
<dbReference type="PRINTS" id="PR00886">
    <property type="entry name" value="HIGHMOBLTY12"/>
</dbReference>
<evidence type="ECO:0000256" key="3">
    <source>
        <dbReference type="PROSITE-ProRule" id="PRU00267"/>
    </source>
</evidence>
<keyword evidence="1 3" id="KW-0238">DNA-binding</keyword>
<feature type="region of interest" description="Disordered" evidence="4">
    <location>
        <begin position="1"/>
        <end position="49"/>
    </location>
</feature>
<evidence type="ECO:0000256" key="4">
    <source>
        <dbReference type="SAM" id="MobiDB-lite"/>
    </source>
</evidence>
<dbReference type="Proteomes" id="UP001470230">
    <property type="component" value="Unassembled WGS sequence"/>
</dbReference>
<organism evidence="6 7">
    <name type="scientific">Tritrichomonas musculus</name>
    <dbReference type="NCBI Taxonomy" id="1915356"/>
    <lineage>
        <taxon>Eukaryota</taxon>
        <taxon>Metamonada</taxon>
        <taxon>Parabasalia</taxon>
        <taxon>Tritrichomonadida</taxon>
        <taxon>Tritrichomonadidae</taxon>
        <taxon>Tritrichomonas</taxon>
    </lineage>
</organism>
<dbReference type="PANTHER" id="PTHR10270">
    <property type="entry name" value="SOX TRANSCRIPTION FACTOR"/>
    <property type="match status" value="1"/>
</dbReference>
<dbReference type="InterPro" id="IPR050140">
    <property type="entry name" value="SRY-related_HMG-box_TF-like"/>
</dbReference>
<dbReference type="InterPro" id="IPR036910">
    <property type="entry name" value="HMG_box_dom_sf"/>
</dbReference>
<protein>
    <submittedName>
        <fullName evidence="6">Transcription factor SOX-17</fullName>
    </submittedName>
</protein>
<dbReference type="SUPFAM" id="SSF47095">
    <property type="entry name" value="HMG-box"/>
    <property type="match status" value="1"/>
</dbReference>
<feature type="compositionally biased region" description="Low complexity" evidence="4">
    <location>
        <begin position="177"/>
        <end position="212"/>
    </location>
</feature>